<evidence type="ECO:0000313" key="2">
    <source>
        <dbReference type="Proteomes" id="UP000789570"/>
    </source>
</evidence>
<comment type="caution">
    <text evidence="1">The sequence shown here is derived from an EMBL/GenBank/DDBJ whole genome shotgun (WGS) entry which is preliminary data.</text>
</comment>
<dbReference type="OrthoDB" id="2447937at2759"/>
<sequence>MVNNNLPKVILTDEDKAISQAIQNVFGANWYNFTKAFYEYIKEYEVDNFIIKWQQLQIDFLDSDITSIQREESINSLMKNYINATNSLLDFLKVFESALEQHDIDLQLFKYRQNQFNVILKIISPFKYQAVEILISYAFRSKYYKHLIILV</sequence>
<dbReference type="PANTHER" id="PTHR31669:SF251">
    <property type="entry name" value="PROTEIN FAR1-RELATED SEQUENCE"/>
    <property type="match status" value="1"/>
</dbReference>
<protein>
    <submittedName>
        <fullName evidence="1">7321_t:CDS:1</fullName>
    </submittedName>
</protein>
<dbReference type="AlphaFoldDB" id="A0A9N9ESY5"/>
<dbReference type="GO" id="GO:0006355">
    <property type="term" value="P:regulation of DNA-templated transcription"/>
    <property type="evidence" value="ECO:0007669"/>
    <property type="project" value="InterPro"/>
</dbReference>
<gene>
    <name evidence="1" type="ORF">FCALED_LOCUS12855</name>
</gene>
<proteinExistence type="predicted"/>
<evidence type="ECO:0000313" key="1">
    <source>
        <dbReference type="EMBL" id="CAG8689012.1"/>
    </source>
</evidence>
<accession>A0A9N9ESY5</accession>
<reference evidence="1" key="1">
    <citation type="submission" date="2021-06" db="EMBL/GenBank/DDBJ databases">
        <authorList>
            <person name="Kallberg Y."/>
            <person name="Tangrot J."/>
            <person name="Rosling A."/>
        </authorList>
    </citation>
    <scope>NUCLEOTIDE SEQUENCE</scope>
    <source>
        <strain evidence="1">UK204</strain>
    </source>
</reference>
<name>A0A9N9ESY5_9GLOM</name>
<dbReference type="PANTHER" id="PTHR31669">
    <property type="entry name" value="PROTEIN FAR1-RELATED SEQUENCE 10-RELATED"/>
    <property type="match status" value="1"/>
</dbReference>
<keyword evidence="2" id="KW-1185">Reference proteome</keyword>
<organism evidence="1 2">
    <name type="scientific">Funneliformis caledonium</name>
    <dbReference type="NCBI Taxonomy" id="1117310"/>
    <lineage>
        <taxon>Eukaryota</taxon>
        <taxon>Fungi</taxon>
        <taxon>Fungi incertae sedis</taxon>
        <taxon>Mucoromycota</taxon>
        <taxon>Glomeromycotina</taxon>
        <taxon>Glomeromycetes</taxon>
        <taxon>Glomerales</taxon>
        <taxon>Glomeraceae</taxon>
        <taxon>Funneliformis</taxon>
    </lineage>
</organism>
<dbReference type="EMBL" id="CAJVPQ010006767">
    <property type="protein sequence ID" value="CAG8689012.1"/>
    <property type="molecule type" value="Genomic_DNA"/>
</dbReference>
<dbReference type="Proteomes" id="UP000789570">
    <property type="component" value="Unassembled WGS sequence"/>
</dbReference>
<dbReference type="InterPro" id="IPR031052">
    <property type="entry name" value="FHY3/FAR1"/>
</dbReference>